<evidence type="ECO:0000313" key="4">
    <source>
        <dbReference type="Proteomes" id="UP000067626"/>
    </source>
</evidence>
<gene>
    <name evidence="3" type="ORF">CMC5_082190</name>
</gene>
<dbReference type="PATRIC" id="fig|52.7.peg.9037"/>
<dbReference type="Gene3D" id="2.120.10.80">
    <property type="entry name" value="Kelch-type beta propeller"/>
    <property type="match status" value="1"/>
</dbReference>
<dbReference type="SUPFAM" id="SSF117281">
    <property type="entry name" value="Kelch motif"/>
    <property type="match status" value="1"/>
</dbReference>
<organism evidence="3 4">
    <name type="scientific">Chondromyces crocatus</name>
    <dbReference type="NCBI Taxonomy" id="52"/>
    <lineage>
        <taxon>Bacteria</taxon>
        <taxon>Pseudomonadati</taxon>
        <taxon>Myxococcota</taxon>
        <taxon>Polyangia</taxon>
        <taxon>Polyangiales</taxon>
        <taxon>Polyangiaceae</taxon>
        <taxon>Chondromyces</taxon>
    </lineage>
</organism>
<dbReference type="KEGG" id="ccro:CMC5_082190"/>
<dbReference type="InterPro" id="IPR015915">
    <property type="entry name" value="Kelch-typ_b-propeller"/>
</dbReference>
<dbReference type="PANTHER" id="PTHR24412:SF497">
    <property type="entry name" value="KELCH-LIKE PROTEIN 18"/>
    <property type="match status" value="1"/>
</dbReference>
<dbReference type="EMBL" id="CP012159">
    <property type="protein sequence ID" value="AKT43981.1"/>
    <property type="molecule type" value="Genomic_DNA"/>
</dbReference>
<dbReference type="OrthoDB" id="5498078at2"/>
<dbReference type="InterPro" id="IPR006652">
    <property type="entry name" value="Kelch_1"/>
</dbReference>
<dbReference type="STRING" id="52.CMC5_082190"/>
<dbReference type="PROSITE" id="PS51257">
    <property type="entry name" value="PROKAR_LIPOPROTEIN"/>
    <property type="match status" value="1"/>
</dbReference>
<dbReference type="Pfam" id="PF01344">
    <property type="entry name" value="Kelch_1"/>
    <property type="match status" value="2"/>
</dbReference>
<dbReference type="PANTHER" id="PTHR24412">
    <property type="entry name" value="KELCH PROTEIN"/>
    <property type="match status" value="1"/>
</dbReference>
<keyword evidence="4" id="KW-1185">Reference proteome</keyword>
<sequence>MSMQLRARMGRGSWLSMMLGSAVGVSCLAVDAEESDVLLERGANEASEDRTHDPGATRDEAATAGLRLHFRQQAVRVLGARDSRAFEITAGGFVSRTPRPDGLLRAEAHLPRSGTEAILVSDPEGFAVRVRALHMDGDGRPTDRAIAYARAGGTSYWTATPEGVEEWLHLAPGVVRSGEIVAAWQVEGAAAMTLQGNAVRLDDADGVARLWVSAPAAYAAGGREIPAQLGVDGTHITLRVDDVRGDEVLIDPSWTASAPMHKARAEHTATLLNDGRVLVAGGESGMRSVELYNPLFNSWSVGADMNFAHGAQTATLLSNGRVLVAGGGSAEVYDPATNTWAMTGAMVKSRSCHGATLLTNGRVFVAGGGDSVPEIYDPATNAWTAGASMAFSDATIALRVSSGKVFVLRRNVAQLYDPLTNSWSAPTTSLREHSDVRAALLSDGRILVLGGEWDLPYPDEKQQGEIYNPATNTWSLASGVTFAGGLLGATVISMPNGAAFVAGGWRVSLAYGGLDVNRKNMFFHGLTEQVSSPVNPGPERGHHTATSLGPSSSKVLFTGGRWLSYLEPLSSTVIYNNL</sequence>
<dbReference type="InterPro" id="IPR037293">
    <property type="entry name" value="Gal_Oxidase_central_sf"/>
</dbReference>
<accession>A0A0K1ESZ1</accession>
<evidence type="ECO:0000256" key="1">
    <source>
        <dbReference type="ARBA" id="ARBA00022441"/>
    </source>
</evidence>
<dbReference type="SMART" id="SM00612">
    <property type="entry name" value="Kelch"/>
    <property type="match status" value="3"/>
</dbReference>
<dbReference type="Proteomes" id="UP000067626">
    <property type="component" value="Chromosome"/>
</dbReference>
<evidence type="ECO:0000313" key="3">
    <source>
        <dbReference type="EMBL" id="AKT43981.1"/>
    </source>
</evidence>
<proteinExistence type="predicted"/>
<reference evidence="3 4" key="1">
    <citation type="submission" date="2015-07" db="EMBL/GenBank/DDBJ databases">
        <title>Genome analysis of myxobacterium Chondromyces crocatus Cm c5 reveals a high potential for natural compound synthesis and the genetic basis for the loss of fruiting body formation.</title>
        <authorList>
            <person name="Zaburannyi N."/>
            <person name="Bunk B."/>
            <person name="Maier J."/>
            <person name="Overmann J."/>
            <person name="Mueller R."/>
        </authorList>
    </citation>
    <scope>NUCLEOTIDE SEQUENCE [LARGE SCALE GENOMIC DNA]</scope>
    <source>
        <strain evidence="3 4">Cm c5</strain>
    </source>
</reference>
<keyword evidence="2" id="KW-0677">Repeat</keyword>
<evidence type="ECO:0000256" key="2">
    <source>
        <dbReference type="ARBA" id="ARBA00022737"/>
    </source>
</evidence>
<name>A0A0K1ESZ1_CHOCO</name>
<protein>
    <submittedName>
        <fullName evidence="3">Uncharacterized protein</fullName>
    </submittedName>
</protein>
<keyword evidence="1" id="KW-0880">Kelch repeat</keyword>
<dbReference type="Gene3D" id="2.130.10.80">
    <property type="entry name" value="Galactose oxidase/kelch, beta-propeller"/>
    <property type="match status" value="2"/>
</dbReference>
<dbReference type="AlphaFoldDB" id="A0A0K1ESZ1"/>